<dbReference type="InterPro" id="IPR052155">
    <property type="entry name" value="Biofilm_reg_signaling"/>
</dbReference>
<dbReference type="Pfam" id="PF00990">
    <property type="entry name" value="GGDEF"/>
    <property type="match status" value="1"/>
</dbReference>
<keyword evidence="4" id="KW-1185">Reference proteome</keyword>
<keyword evidence="1" id="KW-1133">Transmembrane helix</keyword>
<evidence type="ECO:0000259" key="2">
    <source>
        <dbReference type="PROSITE" id="PS50887"/>
    </source>
</evidence>
<dbReference type="InterPro" id="IPR000160">
    <property type="entry name" value="GGDEF_dom"/>
</dbReference>
<dbReference type="SMART" id="SM00267">
    <property type="entry name" value="GGDEF"/>
    <property type="match status" value="1"/>
</dbReference>
<name>A0A4V4GRB4_9BURK</name>
<accession>A0A4V4GRB4</accession>
<dbReference type="InterPro" id="IPR029787">
    <property type="entry name" value="Nucleotide_cyclase"/>
</dbReference>
<gene>
    <name evidence="3" type="ORF">E9531_10200</name>
</gene>
<evidence type="ECO:0000256" key="1">
    <source>
        <dbReference type="SAM" id="Phobius"/>
    </source>
</evidence>
<protein>
    <submittedName>
        <fullName evidence="3">Diguanylate cyclase</fullName>
    </submittedName>
</protein>
<dbReference type="Proteomes" id="UP000308917">
    <property type="component" value="Unassembled WGS sequence"/>
</dbReference>
<sequence>MCLSAALAAGLVAAGLLGVTQTQKSKTMDSQSEAMAQSHVALASQSAQWLSLSLNEKQSLLDAFASTLVHVDLNDAIDVKAWLNAYAAPLTKSFAQTWLVAPDSQTGSLLNSDLHTSPLRARLLSAGQTTQAQILPSTLTRTLASHIQAKQTSSFDAIEANLPAQAQVLHTSLVLNTQGAPIAALLGVLPLSSYLPQVQIEQLQIWPQKNASEARPRLEGLFLINGENRVIASAGTTSDADVAVSRSLTSIENQETPQKNTSSIALTQQTVPGTPWRVGIATWSAPALRTSPEHQLIEWFKSQTPWLLTVVVLIAIGFVLFWRFFTESKLPLRLSRPETQAWRQHQLPWYQAILSRASIPAPLSHMQNELAPEKKLTNPWIDPTKPSRAHTHFVDTNHLHASNQCMVLVRYGRIKTISRGAARFLRMDADCTNRPHLRQRLVAPHDYERLRVLLHNALQHNPSFTFTTFIRDPQGQHHSLWVQAFAVCSPTSQRSSSHCILFFQTVQNALEPFTPMHIAGNLAREINPITALPQFNIWRSQLAHWLNHGKPKKRLETSISKPAQDTTAGFVFYITIDGFSVLVSEGGQAFGNEALRYVANTLTHVLAMQEATSLVGHGQQDHFALACFNIQEAQAHALASQLQQAISSLHASYQGIPMALSISQGIAPLPSHIEQLDAQLHAADLACFDAAAKGITGISMAQSLQEI</sequence>
<proteinExistence type="predicted"/>
<reference evidence="3 4" key="1">
    <citation type="journal article" date="2015" name="Antonie Van Leeuwenhoek">
        <title>Lampropedia puyangensis sp. nov., isolated from symptomatic bark of Populus ? euramericana canker and emended description of Lampropedia hyalina (Ehrenberg 1832) Lee et al. 2004.</title>
        <authorList>
            <person name="Li Y."/>
            <person name="Wang T."/>
            <person name="Piao C.G."/>
            <person name="Wang L.F."/>
            <person name="Tian G.Z."/>
            <person name="Zhu T.H."/>
            <person name="Guo M.W."/>
        </authorList>
    </citation>
    <scope>NUCLEOTIDE SEQUENCE [LARGE SCALE GENOMIC DNA]</scope>
    <source>
        <strain evidence="3 4">2-bin</strain>
    </source>
</reference>
<dbReference type="Gene3D" id="3.30.70.270">
    <property type="match status" value="1"/>
</dbReference>
<feature type="transmembrane region" description="Helical" evidence="1">
    <location>
        <begin position="306"/>
        <end position="325"/>
    </location>
</feature>
<dbReference type="EMBL" id="STFG01000010">
    <property type="protein sequence ID" value="THU00636.1"/>
    <property type="molecule type" value="Genomic_DNA"/>
</dbReference>
<evidence type="ECO:0000313" key="4">
    <source>
        <dbReference type="Proteomes" id="UP000308917"/>
    </source>
</evidence>
<organism evidence="3 4">
    <name type="scientific">Lampropedia puyangensis</name>
    <dbReference type="NCBI Taxonomy" id="1330072"/>
    <lineage>
        <taxon>Bacteria</taxon>
        <taxon>Pseudomonadati</taxon>
        <taxon>Pseudomonadota</taxon>
        <taxon>Betaproteobacteria</taxon>
        <taxon>Burkholderiales</taxon>
        <taxon>Comamonadaceae</taxon>
        <taxon>Lampropedia</taxon>
    </lineage>
</organism>
<evidence type="ECO:0000313" key="3">
    <source>
        <dbReference type="EMBL" id="THU00636.1"/>
    </source>
</evidence>
<dbReference type="SUPFAM" id="SSF55073">
    <property type="entry name" value="Nucleotide cyclase"/>
    <property type="match status" value="1"/>
</dbReference>
<keyword evidence="1" id="KW-0472">Membrane</keyword>
<comment type="caution">
    <text evidence="3">The sequence shown here is derived from an EMBL/GenBank/DDBJ whole genome shotgun (WGS) entry which is preliminary data.</text>
</comment>
<dbReference type="AlphaFoldDB" id="A0A4V4GRB4"/>
<keyword evidence="1" id="KW-0812">Transmembrane</keyword>
<dbReference type="PANTHER" id="PTHR44757">
    <property type="entry name" value="DIGUANYLATE CYCLASE DGCP"/>
    <property type="match status" value="1"/>
</dbReference>
<dbReference type="PROSITE" id="PS50887">
    <property type="entry name" value="GGDEF"/>
    <property type="match status" value="1"/>
</dbReference>
<feature type="domain" description="GGDEF" evidence="2">
    <location>
        <begin position="567"/>
        <end position="703"/>
    </location>
</feature>
<dbReference type="InterPro" id="IPR043128">
    <property type="entry name" value="Rev_trsase/Diguanyl_cyclase"/>
</dbReference>
<dbReference type="PANTHER" id="PTHR44757:SF2">
    <property type="entry name" value="BIOFILM ARCHITECTURE MAINTENANCE PROTEIN MBAA"/>
    <property type="match status" value="1"/>
</dbReference>